<keyword evidence="4" id="KW-1185">Reference proteome</keyword>
<evidence type="ECO:0008006" key="5">
    <source>
        <dbReference type="Google" id="ProtNLM"/>
    </source>
</evidence>
<feature type="coiled-coil region" evidence="1">
    <location>
        <begin position="532"/>
        <end position="633"/>
    </location>
</feature>
<dbReference type="PANTHER" id="PTHR47147:SF1">
    <property type="entry name" value="SYNCOILIN"/>
    <property type="match status" value="1"/>
</dbReference>
<accession>A0ABU7DJV6</accession>
<organism evidence="3 4">
    <name type="scientific">Characodon lateralis</name>
    <dbReference type="NCBI Taxonomy" id="208331"/>
    <lineage>
        <taxon>Eukaryota</taxon>
        <taxon>Metazoa</taxon>
        <taxon>Chordata</taxon>
        <taxon>Craniata</taxon>
        <taxon>Vertebrata</taxon>
        <taxon>Euteleostomi</taxon>
        <taxon>Actinopterygii</taxon>
        <taxon>Neopterygii</taxon>
        <taxon>Teleostei</taxon>
        <taxon>Neoteleostei</taxon>
        <taxon>Acanthomorphata</taxon>
        <taxon>Ovalentaria</taxon>
        <taxon>Atherinomorphae</taxon>
        <taxon>Cyprinodontiformes</taxon>
        <taxon>Goodeidae</taxon>
        <taxon>Characodon</taxon>
    </lineage>
</organism>
<evidence type="ECO:0000313" key="3">
    <source>
        <dbReference type="EMBL" id="MED6275378.1"/>
    </source>
</evidence>
<evidence type="ECO:0000256" key="2">
    <source>
        <dbReference type="SAM" id="MobiDB-lite"/>
    </source>
</evidence>
<feature type="non-terminal residue" evidence="3">
    <location>
        <position position="1"/>
    </location>
</feature>
<name>A0ABU7DJV6_9TELE</name>
<feature type="compositionally biased region" description="Basic and acidic residues" evidence="2">
    <location>
        <begin position="1"/>
        <end position="11"/>
    </location>
</feature>
<feature type="coiled-coil region" evidence="1">
    <location>
        <begin position="693"/>
        <end position="780"/>
    </location>
</feature>
<reference evidence="3 4" key="1">
    <citation type="submission" date="2021-06" db="EMBL/GenBank/DDBJ databases">
        <authorList>
            <person name="Palmer J.M."/>
        </authorList>
    </citation>
    <scope>NUCLEOTIDE SEQUENCE [LARGE SCALE GENOMIC DNA]</scope>
    <source>
        <strain evidence="3 4">CL_MEX2019</strain>
        <tissue evidence="3">Muscle</tissue>
    </source>
</reference>
<evidence type="ECO:0000256" key="1">
    <source>
        <dbReference type="SAM" id="Coils"/>
    </source>
</evidence>
<sequence length="800" mass="90812">ENSDAGKHEFNDMLQLKGGTRRAAEGGGGHTDRMFCSYRTPSPAHSPPAQLAFVISTTTCSTPSTHLPLGVNTLKDELGYLLIGCYRSKAIHITRAGYRNLAKPMEDQENEISSPGFGPLFIIEETRDTDRTIVEPSNGNQNPTGHSFTEKQLKQSAISKPYLQEMDVLLKSCEKLTGIPFRSRHIEGYSKTSLSRPSCIRGKEEVRPETYGEACSPPQANRSSCYIDTQMDGTQTENEPEEGQSLCTVIHRPGRSYCSEMPLSSAGNSLSDSMLEYEGQLLGMLAMLESCMDQTGMDFEAQNQAADAGQEYVHICKNPHRHRGATLTLEQQDSPALLPVYTDSCVKGDKASKDDGIGETIESARKKSPQNNLAGCSKDRTEMQGYVKVDQDPDFMFLEPQGSLDQANIDPMYCEGINTEHMFNEETETMEDIAGIGIVDASFTTEDRHKLKTDLETDMNKLRSQMEDCIDEVQRLEKKRKELLMEVLQLRGPGDKVEVARESKVEEDTEESIDSKAVELIAILKLEEDGRREERKKEIHSLREERAEEERKTWKVNLERQRLQEEHRRLRRRLFAVARECAHSQATLNNQRCDLELLRAEEEKLNSLVLQLAEESSQLRSAQKEQLLELQAKLHHQSSGQTSNTQEELTDCRKNSCGDVEQYVQGGLKALEDRYEPVLVSLLKRKEATAGGVVKAKQQSQELRVQLKPLREEIQKLQLERTCLEERLKLTFMQRQEDASHYKEAVHFLEESIRELRTELEIQKRKTKEMEELRESLTKQLLLYRIASEDHSNCDQQGKT</sequence>
<proteinExistence type="predicted"/>
<evidence type="ECO:0000313" key="4">
    <source>
        <dbReference type="Proteomes" id="UP001352852"/>
    </source>
</evidence>
<keyword evidence="1" id="KW-0175">Coiled coil</keyword>
<protein>
    <recommendedName>
        <fullName evidence="5">Syncoilin</fullName>
    </recommendedName>
</protein>
<dbReference type="PANTHER" id="PTHR47147">
    <property type="entry name" value="SYNCOILIN"/>
    <property type="match status" value="1"/>
</dbReference>
<feature type="region of interest" description="Disordered" evidence="2">
    <location>
        <begin position="1"/>
        <end position="29"/>
    </location>
</feature>
<dbReference type="InterPro" id="IPR027702">
    <property type="entry name" value="Syncoilin"/>
</dbReference>
<gene>
    <name evidence="3" type="ORF">CHARACLAT_025959</name>
</gene>
<comment type="caution">
    <text evidence="3">The sequence shown here is derived from an EMBL/GenBank/DDBJ whole genome shotgun (WGS) entry which is preliminary data.</text>
</comment>
<feature type="coiled-coil region" evidence="1">
    <location>
        <begin position="452"/>
        <end position="486"/>
    </location>
</feature>
<dbReference type="Proteomes" id="UP001352852">
    <property type="component" value="Unassembled WGS sequence"/>
</dbReference>
<dbReference type="EMBL" id="JAHUTJ010027657">
    <property type="protein sequence ID" value="MED6275378.1"/>
    <property type="molecule type" value="Genomic_DNA"/>
</dbReference>